<feature type="region of interest" description="Disordered" evidence="1">
    <location>
        <begin position="129"/>
        <end position="151"/>
    </location>
</feature>
<dbReference type="AlphaFoldDB" id="A0A7X0U4Z2"/>
<protein>
    <submittedName>
        <fullName evidence="2">Uncharacterized protein</fullName>
    </submittedName>
</protein>
<evidence type="ECO:0000313" key="3">
    <source>
        <dbReference type="Proteomes" id="UP000565579"/>
    </source>
</evidence>
<keyword evidence="3" id="KW-1185">Reference proteome</keyword>
<evidence type="ECO:0000313" key="2">
    <source>
        <dbReference type="EMBL" id="MBB6555044.1"/>
    </source>
</evidence>
<feature type="compositionally biased region" description="Basic and acidic residues" evidence="1">
    <location>
        <begin position="135"/>
        <end position="145"/>
    </location>
</feature>
<accession>A0A7X0U4Z2</accession>
<organism evidence="2 3">
    <name type="scientific">Nonomuraea rubra</name>
    <dbReference type="NCBI Taxonomy" id="46180"/>
    <lineage>
        <taxon>Bacteria</taxon>
        <taxon>Bacillati</taxon>
        <taxon>Actinomycetota</taxon>
        <taxon>Actinomycetes</taxon>
        <taxon>Streptosporangiales</taxon>
        <taxon>Streptosporangiaceae</taxon>
        <taxon>Nonomuraea</taxon>
    </lineage>
</organism>
<evidence type="ECO:0000256" key="1">
    <source>
        <dbReference type="SAM" id="MobiDB-lite"/>
    </source>
</evidence>
<sequence>MARSTTSALASLVPWGQDQVAAGGQRVAQRRDDLLGPVAVLDVVHDRRQQQAHGPVEVERPQHVGILQQRLRLAQVAPDHGRLALAGQQRPGVHEHHRITIDVDHPGPGSQLVHVAARGQARADVEELADAGPGEEPHRPAEERAAGPGRRAQLGSHLEDLLRRRTVGGEVVLAAEKVVVEPGHAGCIRIEAERLPLQPSSPDHELTIFAWSLRLRTDKRSPVPRI</sequence>
<comment type="caution">
    <text evidence="2">The sequence shown here is derived from an EMBL/GenBank/DDBJ whole genome shotgun (WGS) entry which is preliminary data.</text>
</comment>
<proteinExistence type="predicted"/>
<dbReference type="EMBL" id="JACHMI010000001">
    <property type="protein sequence ID" value="MBB6555044.1"/>
    <property type="molecule type" value="Genomic_DNA"/>
</dbReference>
<reference evidence="2 3" key="1">
    <citation type="submission" date="2020-08" db="EMBL/GenBank/DDBJ databases">
        <title>Sequencing the genomes of 1000 actinobacteria strains.</title>
        <authorList>
            <person name="Klenk H.-P."/>
        </authorList>
    </citation>
    <scope>NUCLEOTIDE SEQUENCE [LARGE SCALE GENOMIC DNA]</scope>
    <source>
        <strain evidence="2 3">DSM 43768</strain>
    </source>
</reference>
<dbReference type="Proteomes" id="UP000565579">
    <property type="component" value="Unassembled WGS sequence"/>
</dbReference>
<gene>
    <name evidence="2" type="ORF">HD593_009839</name>
</gene>
<name>A0A7X0U4Z2_9ACTN</name>